<gene>
    <name evidence="2" type="ORF">TGPRC2_224210B</name>
</gene>
<feature type="non-terminal residue" evidence="2">
    <location>
        <position position="39"/>
    </location>
</feature>
<name>A0A151HQY0_TOXGO</name>
<evidence type="ECO:0000256" key="1">
    <source>
        <dbReference type="SAM" id="MobiDB-lite"/>
    </source>
</evidence>
<dbReference type="VEuPathDB" id="ToxoDB:TGPRC2_224210B"/>
<proteinExistence type="predicted"/>
<sequence length="39" mass="4122">GKSAFQAKAAKLTDLRAPEKAVRGHLDGEAGKQKCMHAT</sequence>
<evidence type="ECO:0000313" key="2">
    <source>
        <dbReference type="EMBL" id="KYK71752.1"/>
    </source>
</evidence>
<dbReference type="Proteomes" id="UP000075225">
    <property type="component" value="Unassembled WGS sequence"/>
</dbReference>
<dbReference type="AlphaFoldDB" id="A0A151HQY0"/>
<organism evidence="2 3">
    <name type="scientific">Toxoplasma gondii TgCatPRC2</name>
    <dbReference type="NCBI Taxonomy" id="1130821"/>
    <lineage>
        <taxon>Eukaryota</taxon>
        <taxon>Sar</taxon>
        <taxon>Alveolata</taxon>
        <taxon>Apicomplexa</taxon>
        <taxon>Conoidasida</taxon>
        <taxon>Coccidia</taxon>
        <taxon>Eucoccidiorida</taxon>
        <taxon>Eimeriorina</taxon>
        <taxon>Sarcocystidae</taxon>
        <taxon>Toxoplasma</taxon>
    </lineage>
</organism>
<evidence type="ECO:0000313" key="3">
    <source>
        <dbReference type="Proteomes" id="UP000075225"/>
    </source>
</evidence>
<reference evidence="3" key="1">
    <citation type="submission" date="2016-03" db="EMBL/GenBank/DDBJ databases">
        <authorList>
            <person name="Sibley D."/>
            <person name="Venepally P."/>
            <person name="Karamycheva S."/>
            <person name="Hadjithomas M."/>
            <person name="Khan A."/>
            <person name="Brunk B."/>
            <person name="Roos D."/>
            <person name="Caler E."/>
            <person name="Lorenzi H."/>
        </authorList>
    </citation>
    <scope>NUCLEOTIDE SEQUENCE [LARGE SCALE GENOMIC DNA]</scope>
    <source>
        <strain evidence="3">TgCatPRC2</strain>
    </source>
</reference>
<dbReference type="EMBL" id="AHZP02000148">
    <property type="protein sequence ID" value="KYK71752.1"/>
    <property type="molecule type" value="Genomic_DNA"/>
</dbReference>
<comment type="caution">
    <text evidence="2">The sequence shown here is derived from an EMBL/GenBank/DDBJ whole genome shotgun (WGS) entry which is preliminary data.</text>
</comment>
<feature type="compositionally biased region" description="Basic and acidic residues" evidence="1">
    <location>
        <begin position="20"/>
        <end position="32"/>
    </location>
</feature>
<feature type="non-terminal residue" evidence="2">
    <location>
        <position position="1"/>
    </location>
</feature>
<accession>A0A151HQY0</accession>
<feature type="region of interest" description="Disordered" evidence="1">
    <location>
        <begin position="20"/>
        <end position="39"/>
    </location>
</feature>
<protein>
    <submittedName>
        <fullName evidence="2">Uncharacterized protein</fullName>
    </submittedName>
</protein>